<evidence type="ECO:0000256" key="2">
    <source>
        <dbReference type="ARBA" id="ARBA00006044"/>
    </source>
</evidence>
<dbReference type="Gene3D" id="2.70.100.10">
    <property type="entry name" value="Glycoside hydrolase, family 7, domain"/>
    <property type="match status" value="1"/>
</dbReference>
<keyword evidence="9" id="KW-0624">Polysaccharide degradation</keyword>
<evidence type="ECO:0000256" key="6">
    <source>
        <dbReference type="ARBA" id="ARBA00023001"/>
    </source>
</evidence>
<gene>
    <name evidence="10" type="primary">eg7A</name>
    <name evidence="10" type="ORF">SPIL2461_LOCUS7912</name>
</gene>
<evidence type="ECO:0000313" key="11">
    <source>
        <dbReference type="Proteomes" id="UP000649617"/>
    </source>
</evidence>
<keyword evidence="7" id="KW-0119">Carbohydrate metabolism</keyword>
<dbReference type="GO" id="GO:0016162">
    <property type="term" value="F:cellulose 1,4-beta-cellobiosidase activity"/>
    <property type="evidence" value="ECO:0007669"/>
    <property type="project" value="UniProtKB-EC"/>
</dbReference>
<dbReference type="InterPro" id="IPR013320">
    <property type="entry name" value="ConA-like_dom_sf"/>
</dbReference>
<dbReference type="EMBL" id="CAJNIZ010012725">
    <property type="protein sequence ID" value="CAE7337414.1"/>
    <property type="molecule type" value="Genomic_DNA"/>
</dbReference>
<dbReference type="AlphaFoldDB" id="A0A812P504"/>
<comment type="similarity">
    <text evidence="2">Belongs to the glycosyl hydrolase 7 (cellulase C) family.</text>
</comment>
<dbReference type="Proteomes" id="UP000649617">
    <property type="component" value="Unassembled WGS sequence"/>
</dbReference>
<evidence type="ECO:0000256" key="9">
    <source>
        <dbReference type="ARBA" id="ARBA00023326"/>
    </source>
</evidence>
<comment type="catalytic activity">
    <reaction evidence="1">
        <text>Hydrolysis of (1-&gt;4)-beta-D-glucosidic linkages in cellulose and cellotetraose, releasing cellobiose from the non-reducing ends of the chains.</text>
        <dbReference type="EC" id="3.2.1.91"/>
    </reaction>
</comment>
<keyword evidence="4" id="KW-0732">Signal</keyword>
<dbReference type="OrthoDB" id="434836at2759"/>
<name>A0A812P504_SYMPI</name>
<keyword evidence="5" id="KW-0378">Hydrolase</keyword>
<evidence type="ECO:0000313" key="10">
    <source>
        <dbReference type="EMBL" id="CAE7337414.1"/>
    </source>
</evidence>
<evidence type="ECO:0000256" key="3">
    <source>
        <dbReference type="ARBA" id="ARBA00012561"/>
    </source>
</evidence>
<accession>A0A812P504</accession>
<keyword evidence="11" id="KW-1185">Reference proteome</keyword>
<dbReference type="InterPro" id="IPR001722">
    <property type="entry name" value="Glyco_hydro_7"/>
</dbReference>
<evidence type="ECO:0000256" key="4">
    <source>
        <dbReference type="ARBA" id="ARBA00022729"/>
    </source>
</evidence>
<evidence type="ECO:0000256" key="1">
    <source>
        <dbReference type="ARBA" id="ARBA00001641"/>
    </source>
</evidence>
<evidence type="ECO:0000256" key="7">
    <source>
        <dbReference type="ARBA" id="ARBA00023277"/>
    </source>
</evidence>
<keyword evidence="6" id="KW-0136">Cellulose degradation</keyword>
<dbReference type="GO" id="GO:0030245">
    <property type="term" value="P:cellulose catabolic process"/>
    <property type="evidence" value="ECO:0007669"/>
    <property type="project" value="UniProtKB-KW"/>
</dbReference>
<dbReference type="SUPFAM" id="SSF49899">
    <property type="entry name" value="Concanavalin A-like lectins/glucanases"/>
    <property type="match status" value="1"/>
</dbReference>
<dbReference type="EC" id="3.2.1.91" evidence="3"/>
<reference evidence="10" key="1">
    <citation type="submission" date="2021-02" db="EMBL/GenBank/DDBJ databases">
        <authorList>
            <person name="Dougan E. K."/>
            <person name="Rhodes N."/>
            <person name="Thang M."/>
            <person name="Chan C."/>
        </authorList>
    </citation>
    <scope>NUCLEOTIDE SEQUENCE</scope>
</reference>
<dbReference type="InterPro" id="IPR037019">
    <property type="entry name" value="Glyco_hydro_7_sf"/>
</dbReference>
<evidence type="ECO:0000256" key="8">
    <source>
        <dbReference type="ARBA" id="ARBA00023295"/>
    </source>
</evidence>
<protein>
    <recommendedName>
        <fullName evidence="3">cellulose 1,4-beta-cellobiosidase (non-reducing end)</fullName>
        <ecNumber evidence="3">3.2.1.91</ecNumber>
    </recommendedName>
</protein>
<sequence>MFTVDLSSAGCGCNAAFYLTSMSYTLEKTECGDYYCDAMSVCGIRCPEIDIMEANKYAFRSTLHSGVSNEQLPTAGFGGGGSSWTGPRDWSEEQYGPGARCIDTNHPFQVAARFPVDEHGKLRAMEVILLQLSAQRNCELFLEISEYKDPGTGEDMLDLLGRTLEKGMTPIVSYWKSPTMTWLDGRGPDETRMGLCDQGQDQSPECSGYGQKDVEFSFFSISDLA</sequence>
<evidence type="ECO:0000256" key="5">
    <source>
        <dbReference type="ARBA" id="ARBA00022801"/>
    </source>
</evidence>
<comment type="caution">
    <text evidence="10">The sequence shown here is derived from an EMBL/GenBank/DDBJ whole genome shotgun (WGS) entry which is preliminary data.</text>
</comment>
<proteinExistence type="inferred from homology"/>
<dbReference type="PANTHER" id="PTHR33753">
    <property type="entry name" value="1,4-BETA-D-GLUCAN CELLOBIOHYDROLASE B"/>
    <property type="match status" value="1"/>
</dbReference>
<dbReference type="PANTHER" id="PTHR33753:SF2">
    <property type="entry name" value="GLYCOSIDE HYDROLASE FAMILY 7 PROTEIN"/>
    <property type="match status" value="1"/>
</dbReference>
<keyword evidence="8" id="KW-0326">Glycosidase</keyword>
<organism evidence="10 11">
    <name type="scientific">Symbiodinium pilosum</name>
    <name type="common">Dinoflagellate</name>
    <dbReference type="NCBI Taxonomy" id="2952"/>
    <lineage>
        <taxon>Eukaryota</taxon>
        <taxon>Sar</taxon>
        <taxon>Alveolata</taxon>
        <taxon>Dinophyceae</taxon>
        <taxon>Suessiales</taxon>
        <taxon>Symbiodiniaceae</taxon>
        <taxon>Symbiodinium</taxon>
    </lineage>
</organism>